<feature type="domain" description="DUF305" evidence="2">
    <location>
        <begin position="44"/>
        <end position="201"/>
    </location>
</feature>
<dbReference type="Pfam" id="PF03713">
    <property type="entry name" value="DUF305"/>
    <property type="match status" value="1"/>
</dbReference>
<dbReference type="PANTHER" id="PTHR36933:SF1">
    <property type="entry name" value="SLL0788 PROTEIN"/>
    <property type="match status" value="1"/>
</dbReference>
<comment type="caution">
    <text evidence="3">The sequence shown here is derived from an EMBL/GenBank/DDBJ whole genome shotgun (WGS) entry which is preliminary data.</text>
</comment>
<organism evidence="3 4">
    <name type="scientific">Mycolicibacterium brumae</name>
    <dbReference type="NCBI Taxonomy" id="85968"/>
    <lineage>
        <taxon>Bacteria</taxon>
        <taxon>Bacillati</taxon>
        <taxon>Actinomycetota</taxon>
        <taxon>Actinomycetes</taxon>
        <taxon>Mycobacteriales</taxon>
        <taxon>Mycobacteriaceae</taxon>
        <taxon>Mycolicibacterium</taxon>
    </lineage>
</organism>
<keyword evidence="4" id="KW-1185">Reference proteome</keyword>
<dbReference type="InterPro" id="IPR005183">
    <property type="entry name" value="DUF305_CopM-like"/>
</dbReference>
<accession>A0A2G5PG64</accession>
<proteinExistence type="predicted"/>
<name>A0A2G5PG64_9MYCO</name>
<feature type="region of interest" description="Disordered" evidence="1">
    <location>
        <begin position="102"/>
        <end position="129"/>
    </location>
</feature>
<gene>
    <name evidence="3" type="ORF">CQY22_002660</name>
</gene>
<evidence type="ECO:0000313" key="4">
    <source>
        <dbReference type="Proteomes" id="UP000230551"/>
    </source>
</evidence>
<dbReference type="OrthoDB" id="26872at2"/>
<feature type="compositionally biased region" description="Basic and acidic residues" evidence="1">
    <location>
        <begin position="109"/>
        <end position="119"/>
    </location>
</feature>
<reference evidence="3 4" key="1">
    <citation type="journal article" date="2017" name="Infect. Genet. Evol.">
        <title>The new phylogeny of the genus Mycobacterium: The old and the news.</title>
        <authorList>
            <person name="Tortoli E."/>
            <person name="Fedrizzi T."/>
            <person name="Meehan C.J."/>
            <person name="Trovato A."/>
            <person name="Grottola A."/>
            <person name="Giacobazzi E."/>
            <person name="Serpini G.F."/>
            <person name="Tagliazucchi S."/>
            <person name="Fabio A."/>
            <person name="Bettua C."/>
            <person name="Bertorelli R."/>
            <person name="Frascaro F."/>
            <person name="De Sanctis V."/>
            <person name="Pecorari M."/>
            <person name="Jousson O."/>
            <person name="Segata N."/>
            <person name="Cirillo D.M."/>
        </authorList>
    </citation>
    <scope>NUCLEOTIDE SEQUENCE [LARGE SCALE GENOMIC DNA]</scope>
    <source>
        <strain evidence="3 4">CIP1034565</strain>
    </source>
</reference>
<evidence type="ECO:0000259" key="2">
    <source>
        <dbReference type="Pfam" id="PF03713"/>
    </source>
</evidence>
<dbReference type="RefSeq" id="WP_090588934.1">
    <property type="nucleotide sequence ID" value="NZ_CP104302.1"/>
</dbReference>
<evidence type="ECO:0000256" key="1">
    <source>
        <dbReference type="SAM" id="MobiDB-lite"/>
    </source>
</evidence>
<dbReference type="PROSITE" id="PS51257">
    <property type="entry name" value="PROKAR_LIPOPROTEIN"/>
    <property type="match status" value="1"/>
</dbReference>
<dbReference type="Proteomes" id="UP000230551">
    <property type="component" value="Unassembled WGS sequence"/>
</dbReference>
<dbReference type="AlphaFoldDB" id="A0A2G5PG64"/>
<sequence length="204" mass="21938">MTSQPLKIFARAGIAVIALLLAVFMVSCSKSDDAAPGPDHNDADVTFAEHMIPHHEQAIELVELVAGRTDNAELLELAAQISDAQQPEIDTMTAWLQEWGPAEATETSETEHHGDHHGSGADPGTHTMAGMVDDATMAKLKTLKGADFDKLWLESMIGHHEGAIEMAKTEVAEGQNPAATAMAQEIIDSQQAEIDQMHTMLGHE</sequence>
<dbReference type="EMBL" id="PDCN02000002">
    <property type="protein sequence ID" value="PIB77298.1"/>
    <property type="molecule type" value="Genomic_DNA"/>
</dbReference>
<dbReference type="InterPro" id="IPR012347">
    <property type="entry name" value="Ferritin-like"/>
</dbReference>
<dbReference type="STRING" id="85968.GCA_900073015_01984"/>
<dbReference type="PANTHER" id="PTHR36933">
    <property type="entry name" value="SLL0788 PROTEIN"/>
    <property type="match status" value="1"/>
</dbReference>
<dbReference type="Gene3D" id="1.20.1260.10">
    <property type="match status" value="1"/>
</dbReference>
<protein>
    <submittedName>
        <fullName evidence="3">DUF305 domain-containing protein</fullName>
    </submittedName>
</protein>
<evidence type="ECO:0000313" key="3">
    <source>
        <dbReference type="EMBL" id="PIB77298.1"/>
    </source>
</evidence>